<feature type="domain" description="Myb/SANT-like DNA-binding" evidence="1">
    <location>
        <begin position="2"/>
        <end position="74"/>
    </location>
</feature>
<feature type="non-terminal residue" evidence="2">
    <location>
        <position position="128"/>
    </location>
</feature>
<dbReference type="InParanoid" id="E2C0N6"/>
<name>E2C0N6_HARSA</name>
<proteinExistence type="predicted"/>
<dbReference type="OrthoDB" id="7549619at2759"/>
<feature type="non-terminal residue" evidence="2">
    <location>
        <position position="1"/>
    </location>
</feature>
<organism evidence="3">
    <name type="scientific">Harpegnathos saltator</name>
    <name type="common">Jerdon's jumping ant</name>
    <dbReference type="NCBI Taxonomy" id="610380"/>
    <lineage>
        <taxon>Eukaryota</taxon>
        <taxon>Metazoa</taxon>
        <taxon>Ecdysozoa</taxon>
        <taxon>Arthropoda</taxon>
        <taxon>Hexapoda</taxon>
        <taxon>Insecta</taxon>
        <taxon>Pterygota</taxon>
        <taxon>Neoptera</taxon>
        <taxon>Endopterygota</taxon>
        <taxon>Hymenoptera</taxon>
        <taxon>Apocrita</taxon>
        <taxon>Aculeata</taxon>
        <taxon>Formicoidea</taxon>
        <taxon>Formicidae</taxon>
        <taxon>Ponerinae</taxon>
        <taxon>Ponerini</taxon>
        <taxon>Harpegnathos</taxon>
    </lineage>
</organism>
<dbReference type="EMBL" id="GL451825">
    <property type="protein sequence ID" value="EFN78494.1"/>
    <property type="molecule type" value="Genomic_DNA"/>
</dbReference>
<dbReference type="Pfam" id="PF13837">
    <property type="entry name" value="Myb_DNA-bind_4"/>
    <property type="match status" value="1"/>
</dbReference>
<dbReference type="AlphaFoldDB" id="E2C0N6"/>
<dbReference type="InterPro" id="IPR044822">
    <property type="entry name" value="Myb_DNA-bind_4"/>
</dbReference>
<accession>E2C0N6</accession>
<sequence>FSWNRENTKLLLENYFERKDKFRDPKVKKRTLWTDIVNDFKSKGYDVTEDVLDRKIRNLKQSYKSLKDSNKKTSTGRGRVGWGWYDIVENIFIEDKTINIGATLASMISSDHNNIEQCVLSSLASTSS</sequence>
<dbReference type="PANTHER" id="PTHR47595:SF1">
    <property type="entry name" value="MYB_SANT-LIKE DNA-BINDING DOMAIN-CONTAINING PROTEIN"/>
    <property type="match status" value="1"/>
</dbReference>
<evidence type="ECO:0000259" key="1">
    <source>
        <dbReference type="Pfam" id="PF13837"/>
    </source>
</evidence>
<keyword evidence="3" id="KW-1185">Reference proteome</keyword>
<dbReference type="Proteomes" id="UP000008237">
    <property type="component" value="Unassembled WGS sequence"/>
</dbReference>
<reference evidence="2 3" key="1">
    <citation type="journal article" date="2010" name="Science">
        <title>Genomic comparison of the ants Camponotus floridanus and Harpegnathos saltator.</title>
        <authorList>
            <person name="Bonasio R."/>
            <person name="Zhang G."/>
            <person name="Ye C."/>
            <person name="Mutti N.S."/>
            <person name="Fang X."/>
            <person name="Qin N."/>
            <person name="Donahue G."/>
            <person name="Yang P."/>
            <person name="Li Q."/>
            <person name="Li C."/>
            <person name="Zhang P."/>
            <person name="Huang Z."/>
            <person name="Berger S.L."/>
            <person name="Reinberg D."/>
            <person name="Wang J."/>
            <person name="Liebig J."/>
        </authorList>
    </citation>
    <scope>NUCLEOTIDE SEQUENCE [LARGE SCALE GENOMIC DNA]</scope>
    <source>
        <strain evidence="2 3">R22 G/1</strain>
    </source>
</reference>
<dbReference type="PANTHER" id="PTHR47595">
    <property type="entry name" value="HEAT SHOCK 70 KDA PROTEIN 14"/>
    <property type="match status" value="1"/>
</dbReference>
<evidence type="ECO:0000313" key="2">
    <source>
        <dbReference type="EMBL" id="EFN78494.1"/>
    </source>
</evidence>
<protein>
    <recommendedName>
        <fullName evidence="1">Myb/SANT-like DNA-binding domain-containing protein</fullName>
    </recommendedName>
</protein>
<gene>
    <name evidence="2" type="ORF">EAI_10147</name>
</gene>
<dbReference type="Gene3D" id="1.10.10.60">
    <property type="entry name" value="Homeodomain-like"/>
    <property type="match status" value="1"/>
</dbReference>
<evidence type="ECO:0000313" key="3">
    <source>
        <dbReference type="Proteomes" id="UP000008237"/>
    </source>
</evidence>